<dbReference type="AlphaFoldDB" id="A0A1M7MYK0"/>
<gene>
    <name evidence="2" type="ORF">SAMN05444484_1162</name>
</gene>
<evidence type="ECO:0000313" key="3">
    <source>
        <dbReference type="Proteomes" id="UP000184028"/>
    </source>
</evidence>
<evidence type="ECO:0000313" key="2">
    <source>
        <dbReference type="EMBL" id="SHM96142.1"/>
    </source>
</evidence>
<dbReference type="Proteomes" id="UP000184028">
    <property type="component" value="Unassembled WGS sequence"/>
</dbReference>
<protein>
    <submittedName>
        <fullName evidence="2">Uncharacterized protein</fullName>
    </submittedName>
</protein>
<accession>A0A1M7MYK0</accession>
<sequence>MGFAISRYSEKGRPMTGFEPTLPPNTDYVKKQKILIKFSNHKKA</sequence>
<dbReference type="EMBL" id="FRBT01000016">
    <property type="protein sequence ID" value="SHM96142.1"/>
    <property type="molecule type" value="Genomic_DNA"/>
</dbReference>
<reference evidence="3" key="1">
    <citation type="submission" date="2016-11" db="EMBL/GenBank/DDBJ databases">
        <authorList>
            <person name="Varghese N."/>
            <person name="Submissions S."/>
        </authorList>
    </citation>
    <scope>NUCLEOTIDE SEQUENCE [LARGE SCALE GENOMIC DNA]</scope>
    <source>
        <strain evidence="3">DSM 24724</strain>
    </source>
</reference>
<feature type="region of interest" description="Disordered" evidence="1">
    <location>
        <begin position="1"/>
        <end position="23"/>
    </location>
</feature>
<evidence type="ECO:0000256" key="1">
    <source>
        <dbReference type="SAM" id="MobiDB-lite"/>
    </source>
</evidence>
<name>A0A1M7MYK0_9FLAO</name>
<organism evidence="2 3">
    <name type="scientific">Flavobacterium chilense</name>
    <dbReference type="NCBI Taxonomy" id="946677"/>
    <lineage>
        <taxon>Bacteria</taxon>
        <taxon>Pseudomonadati</taxon>
        <taxon>Bacteroidota</taxon>
        <taxon>Flavobacteriia</taxon>
        <taxon>Flavobacteriales</taxon>
        <taxon>Flavobacteriaceae</taxon>
        <taxon>Flavobacterium</taxon>
    </lineage>
</organism>
<proteinExistence type="predicted"/>
<keyword evidence="3" id="KW-1185">Reference proteome</keyword>